<proteinExistence type="predicted"/>
<comment type="caution">
    <text evidence="2">The sequence shown here is derived from an EMBL/GenBank/DDBJ whole genome shotgun (WGS) entry which is preliminary data.</text>
</comment>
<evidence type="ECO:0000256" key="1">
    <source>
        <dbReference type="SAM" id="MobiDB-lite"/>
    </source>
</evidence>
<protein>
    <submittedName>
        <fullName evidence="2">Uncharacterized protein</fullName>
    </submittedName>
</protein>
<reference evidence="2 3" key="1">
    <citation type="submission" date="2020-02" db="EMBL/GenBank/DDBJ databases">
        <authorList>
            <person name="Ma Q."/>
            <person name="Huang Y."/>
            <person name="Song X."/>
            <person name="Pei D."/>
        </authorList>
    </citation>
    <scope>NUCLEOTIDE SEQUENCE [LARGE SCALE GENOMIC DNA]</scope>
    <source>
        <strain evidence="2">Sxm20200214</strain>
        <tissue evidence="2">Leaf</tissue>
    </source>
</reference>
<accession>A0A8X7W403</accession>
<dbReference type="EMBL" id="JAAMPC010000003">
    <property type="protein sequence ID" value="KAG2322966.1"/>
    <property type="molecule type" value="Genomic_DNA"/>
</dbReference>
<evidence type="ECO:0000313" key="2">
    <source>
        <dbReference type="EMBL" id="KAG2322966.1"/>
    </source>
</evidence>
<name>A0A8X7W403_BRACI</name>
<evidence type="ECO:0000313" key="3">
    <source>
        <dbReference type="Proteomes" id="UP000886595"/>
    </source>
</evidence>
<dbReference type="Proteomes" id="UP000886595">
    <property type="component" value="Unassembled WGS sequence"/>
</dbReference>
<organism evidence="2 3">
    <name type="scientific">Brassica carinata</name>
    <name type="common">Ethiopian mustard</name>
    <name type="synonym">Abyssinian cabbage</name>
    <dbReference type="NCBI Taxonomy" id="52824"/>
    <lineage>
        <taxon>Eukaryota</taxon>
        <taxon>Viridiplantae</taxon>
        <taxon>Streptophyta</taxon>
        <taxon>Embryophyta</taxon>
        <taxon>Tracheophyta</taxon>
        <taxon>Spermatophyta</taxon>
        <taxon>Magnoliopsida</taxon>
        <taxon>eudicotyledons</taxon>
        <taxon>Gunneridae</taxon>
        <taxon>Pentapetalae</taxon>
        <taxon>rosids</taxon>
        <taxon>malvids</taxon>
        <taxon>Brassicales</taxon>
        <taxon>Brassicaceae</taxon>
        <taxon>Brassiceae</taxon>
        <taxon>Brassica</taxon>
    </lineage>
</organism>
<gene>
    <name evidence="2" type="ORF">Bca52824_016179</name>
</gene>
<sequence length="174" mass="20303">MDPAEEKRAKREMEKKKMREHVDMTAYVSDSHYRIPNRFPCGARVIDEVSTTNNSPTDHDTYPGSRYFTCKFFENGNREGSHKWTRGIWTVLCGKQSGKRNLQTRLQNLIRIEEPEEDIDPNYLCYLISLPEYQGMNQNYLSYLLATDAFSSAPERRPRQQQRQSSRGKGGRSN</sequence>
<keyword evidence="3" id="KW-1185">Reference proteome</keyword>
<feature type="region of interest" description="Disordered" evidence="1">
    <location>
        <begin position="152"/>
        <end position="174"/>
    </location>
</feature>
<dbReference type="AlphaFoldDB" id="A0A8X7W403"/>